<evidence type="ECO:0000313" key="1">
    <source>
        <dbReference type="EMBL" id="OOM82575.1"/>
    </source>
</evidence>
<dbReference type="OrthoDB" id="1938660at2"/>
<accession>A0A1S8TYT6</accession>
<gene>
    <name evidence="1" type="ORF">CLPUN_00590</name>
</gene>
<dbReference type="AlphaFoldDB" id="A0A1S8TYT6"/>
<dbReference type="EMBL" id="LZZM01000004">
    <property type="protein sequence ID" value="OOM82575.1"/>
    <property type="molecule type" value="Genomic_DNA"/>
</dbReference>
<evidence type="ECO:0000313" key="2">
    <source>
        <dbReference type="Proteomes" id="UP000190890"/>
    </source>
</evidence>
<dbReference type="STRING" id="29367.CLPUN_00590"/>
<dbReference type="RefSeq" id="WP_077845392.1">
    <property type="nucleotide sequence ID" value="NZ_LZZM01000004.1"/>
</dbReference>
<reference evidence="1 2" key="1">
    <citation type="submission" date="2016-05" db="EMBL/GenBank/DDBJ databases">
        <title>Microbial solvent formation.</title>
        <authorList>
            <person name="Poehlein A."/>
            <person name="Montoya Solano J.D."/>
            <person name="Flitsch S."/>
            <person name="Krabben P."/>
            <person name="Duerre P."/>
            <person name="Daniel R."/>
        </authorList>
    </citation>
    <scope>NUCLEOTIDE SEQUENCE [LARGE SCALE GENOMIC DNA]</scope>
    <source>
        <strain evidence="1 2">DSM 2619</strain>
    </source>
</reference>
<dbReference type="Proteomes" id="UP000190890">
    <property type="component" value="Unassembled WGS sequence"/>
</dbReference>
<protein>
    <submittedName>
        <fullName evidence="1">Uncharacterized protein</fullName>
    </submittedName>
</protein>
<name>A0A1S8TYT6_9CLOT</name>
<organism evidence="1 2">
    <name type="scientific">Clostridium puniceum</name>
    <dbReference type="NCBI Taxonomy" id="29367"/>
    <lineage>
        <taxon>Bacteria</taxon>
        <taxon>Bacillati</taxon>
        <taxon>Bacillota</taxon>
        <taxon>Clostridia</taxon>
        <taxon>Eubacteriales</taxon>
        <taxon>Clostridiaceae</taxon>
        <taxon>Clostridium</taxon>
    </lineage>
</organism>
<comment type="caution">
    <text evidence="1">The sequence shown here is derived from an EMBL/GenBank/DDBJ whole genome shotgun (WGS) entry which is preliminary data.</text>
</comment>
<proteinExistence type="predicted"/>
<keyword evidence="2" id="KW-1185">Reference proteome</keyword>
<sequence length="169" mass="19674">MKNRNSIKSVSIIILFLLISFSIIYKANIKANDFQENLPVMNIIETKNNIEYRAILGDGNWMSISPPSGNILGNGYIVDINKEFSHNCPFIEANSREKLKFDIDYEKLISNVSLYTFDISCNKKEIYPLLVDNPYSFTCPEETGNYYYILNVLWDENHNFDYLFKIKVI</sequence>